<dbReference type="RefSeq" id="XP_037145176.1">
    <property type="nucleotide sequence ID" value="XM_037289281.1"/>
</dbReference>
<dbReference type="EMBL" id="CP058608">
    <property type="protein sequence ID" value="QLG73449.1"/>
    <property type="molecule type" value="Genomic_DNA"/>
</dbReference>
<keyword evidence="1" id="KW-0812">Transmembrane</keyword>
<keyword evidence="3" id="KW-1185">Reference proteome</keyword>
<reference evidence="2 3" key="1">
    <citation type="submission" date="2020-07" db="EMBL/GenBank/DDBJ databases">
        <title>The yeast mating-type switching endonuclease HO is a domesticated member of an unorthodox homing genetic element family.</title>
        <authorList>
            <person name="Coughlan A.Y."/>
            <person name="Lombardi L."/>
            <person name="Braun-Galleani S."/>
            <person name="Martos A.R."/>
            <person name="Galeote V."/>
            <person name="Bigey F."/>
            <person name="Dequin S."/>
            <person name="Byrne K.P."/>
            <person name="Wolfe K.H."/>
        </authorList>
    </citation>
    <scope>NUCLEOTIDE SEQUENCE [LARGE SCALE GENOMIC DNA]</scope>
    <source>
        <strain evidence="2 3">NRRL Y-6702</strain>
    </source>
</reference>
<gene>
    <name evidence="2" type="ORF">HG535_0E05330</name>
</gene>
<keyword evidence="1" id="KW-1133">Transmembrane helix</keyword>
<sequence length="204" mass="23165">MSSSLDGTADCSTPIGDTKYLVAPFEEEVPVACCECMSCNLSHRYKYVLPWFCIGGFVLPLFWFANLFVYISVQWVPNHEPRCCHLEQYEPPTRYEATADFRRRYFEVDSKTVEYIEQVNGAQDTASEIDYGDSEGSVECINFTQEGGPSISDKTLHLTQVAAETLKEHDYMRTLYKRWTGLAVLGTTLYAIAIPLIAKVSMHR</sequence>
<dbReference type="GeneID" id="59237191"/>
<dbReference type="KEGG" id="zmk:HG535_0E05330"/>
<name>A0A7H9B641_ZYGMR</name>
<proteinExistence type="predicted"/>
<dbReference type="Proteomes" id="UP000509704">
    <property type="component" value="Chromosome 5"/>
</dbReference>
<protein>
    <submittedName>
        <fullName evidence="2">Uncharacterized protein</fullName>
    </submittedName>
</protein>
<keyword evidence="1" id="KW-0472">Membrane</keyword>
<feature type="transmembrane region" description="Helical" evidence="1">
    <location>
        <begin position="47"/>
        <end position="71"/>
    </location>
</feature>
<accession>A0A7H9B641</accession>
<feature type="transmembrane region" description="Helical" evidence="1">
    <location>
        <begin position="179"/>
        <end position="198"/>
    </location>
</feature>
<evidence type="ECO:0000313" key="2">
    <source>
        <dbReference type="EMBL" id="QLG73449.1"/>
    </source>
</evidence>
<evidence type="ECO:0000256" key="1">
    <source>
        <dbReference type="SAM" id="Phobius"/>
    </source>
</evidence>
<organism evidence="2 3">
    <name type="scientific">Zygotorulaspora mrakii</name>
    <name type="common">Zygosaccharomyces mrakii</name>
    <dbReference type="NCBI Taxonomy" id="42260"/>
    <lineage>
        <taxon>Eukaryota</taxon>
        <taxon>Fungi</taxon>
        <taxon>Dikarya</taxon>
        <taxon>Ascomycota</taxon>
        <taxon>Saccharomycotina</taxon>
        <taxon>Saccharomycetes</taxon>
        <taxon>Saccharomycetales</taxon>
        <taxon>Saccharomycetaceae</taxon>
        <taxon>Zygotorulaspora</taxon>
    </lineage>
</organism>
<dbReference type="OrthoDB" id="4054902at2759"/>
<evidence type="ECO:0000313" key="3">
    <source>
        <dbReference type="Proteomes" id="UP000509704"/>
    </source>
</evidence>
<dbReference type="AlphaFoldDB" id="A0A7H9B641"/>